<name>A0A9N8H7J8_9STRA</name>
<accession>A0A9N8H7J8</accession>
<dbReference type="Pfam" id="PF00650">
    <property type="entry name" value="CRAL_TRIO"/>
    <property type="match status" value="1"/>
</dbReference>
<proteinExistence type="predicted"/>
<dbReference type="PANTHER" id="PTHR23324">
    <property type="entry name" value="SEC14 RELATED PROTEIN"/>
    <property type="match status" value="1"/>
</dbReference>
<keyword evidence="3" id="KW-1185">Reference proteome</keyword>
<dbReference type="PROSITE" id="PS50191">
    <property type="entry name" value="CRAL_TRIO"/>
    <property type="match status" value="1"/>
</dbReference>
<sequence>MTSTATTSNTWPWMKGEGFCTDAIDPVTPDDDRPSVADLIQKHRKDIDAVRAILQAEEPLFVPTKHDDLWLVRFLLSHKKVKEAAAAAKTSIQFRHQYHLDEQDLRFSPDLNQLPDDEGWKKLSSNSQPGAYSFTLPDASRGPLAYMQFADIDQNGLAKLIKDDEMFQSMLHVTEWSFQWCDHVTRTTGRLTKQARIVGLKNFKFLKMLNLEFMSRQGEATKKIEDCYPQLLGSLFLCDPPTWIDVPWTLVRPFLPKRVVAKTDFVKPNEKEKDLKKMYRFLTKENLPQRYGGASTLWPLPKLPEGCGAEPETAEEIETEIMT</sequence>
<dbReference type="InterPro" id="IPR036865">
    <property type="entry name" value="CRAL-TRIO_dom_sf"/>
</dbReference>
<evidence type="ECO:0000313" key="2">
    <source>
        <dbReference type="EMBL" id="CAB9499828.1"/>
    </source>
</evidence>
<dbReference type="SUPFAM" id="SSF46938">
    <property type="entry name" value="CRAL/TRIO N-terminal domain"/>
    <property type="match status" value="1"/>
</dbReference>
<dbReference type="CDD" id="cd00170">
    <property type="entry name" value="SEC14"/>
    <property type="match status" value="1"/>
</dbReference>
<dbReference type="Proteomes" id="UP001153069">
    <property type="component" value="Unassembled WGS sequence"/>
</dbReference>
<dbReference type="AlphaFoldDB" id="A0A9N8H7J8"/>
<dbReference type="InterPro" id="IPR051064">
    <property type="entry name" value="SEC14/CRAL-TRIO_domain"/>
</dbReference>
<dbReference type="InterPro" id="IPR036273">
    <property type="entry name" value="CRAL/TRIO_N_dom_sf"/>
</dbReference>
<gene>
    <name evidence="2" type="ORF">SEMRO_69_G038721.1</name>
</gene>
<evidence type="ECO:0000313" key="3">
    <source>
        <dbReference type="Proteomes" id="UP001153069"/>
    </source>
</evidence>
<evidence type="ECO:0000259" key="1">
    <source>
        <dbReference type="PROSITE" id="PS50191"/>
    </source>
</evidence>
<protein>
    <recommendedName>
        <fullName evidence="1">CRAL-TRIO domain-containing protein</fullName>
    </recommendedName>
</protein>
<feature type="domain" description="CRAL-TRIO" evidence="1">
    <location>
        <begin position="120"/>
        <end position="299"/>
    </location>
</feature>
<dbReference type="Gene3D" id="3.40.525.10">
    <property type="entry name" value="CRAL-TRIO lipid binding domain"/>
    <property type="match status" value="1"/>
</dbReference>
<dbReference type="InterPro" id="IPR001251">
    <property type="entry name" value="CRAL-TRIO_dom"/>
</dbReference>
<dbReference type="OrthoDB" id="73007at2759"/>
<dbReference type="GO" id="GO:0005737">
    <property type="term" value="C:cytoplasm"/>
    <property type="evidence" value="ECO:0007669"/>
    <property type="project" value="TreeGrafter"/>
</dbReference>
<dbReference type="EMBL" id="CAICTM010000068">
    <property type="protein sequence ID" value="CAB9499828.1"/>
    <property type="molecule type" value="Genomic_DNA"/>
</dbReference>
<comment type="caution">
    <text evidence="2">The sequence shown here is derived from an EMBL/GenBank/DDBJ whole genome shotgun (WGS) entry which is preliminary data.</text>
</comment>
<organism evidence="2 3">
    <name type="scientific">Seminavis robusta</name>
    <dbReference type="NCBI Taxonomy" id="568900"/>
    <lineage>
        <taxon>Eukaryota</taxon>
        <taxon>Sar</taxon>
        <taxon>Stramenopiles</taxon>
        <taxon>Ochrophyta</taxon>
        <taxon>Bacillariophyta</taxon>
        <taxon>Bacillariophyceae</taxon>
        <taxon>Bacillariophycidae</taxon>
        <taxon>Naviculales</taxon>
        <taxon>Naviculaceae</taxon>
        <taxon>Seminavis</taxon>
    </lineage>
</organism>
<dbReference type="SMART" id="SM00516">
    <property type="entry name" value="SEC14"/>
    <property type="match status" value="1"/>
</dbReference>
<dbReference type="SUPFAM" id="SSF52087">
    <property type="entry name" value="CRAL/TRIO domain"/>
    <property type="match status" value="1"/>
</dbReference>
<reference evidence="2" key="1">
    <citation type="submission" date="2020-06" db="EMBL/GenBank/DDBJ databases">
        <authorList>
            <consortium name="Plant Systems Biology data submission"/>
        </authorList>
    </citation>
    <scope>NUCLEOTIDE SEQUENCE</scope>
    <source>
        <strain evidence="2">D6</strain>
    </source>
</reference>
<dbReference type="PANTHER" id="PTHR23324:SF83">
    <property type="entry name" value="SEC14-LIKE PROTEIN 2"/>
    <property type="match status" value="1"/>
</dbReference>